<dbReference type="Proteomes" id="UP000548787">
    <property type="component" value="Unassembled WGS sequence"/>
</dbReference>
<protein>
    <submittedName>
        <fullName evidence="1">Uncharacterized protein</fullName>
    </submittedName>
</protein>
<reference evidence="1 2" key="1">
    <citation type="submission" date="2020-05" db="EMBL/GenBank/DDBJ databases">
        <authorList>
            <person name="Carlin C.R."/>
        </authorList>
    </citation>
    <scope>NUCLEOTIDE SEQUENCE [LARGE SCALE GENOMIC DNA]</scope>
    <source>
        <strain evidence="1 2">FSL W9-0585</strain>
    </source>
</reference>
<name>A0A7W1YFL1_9LIST</name>
<gene>
    <name evidence="1" type="ORF">HPK16_04940</name>
</gene>
<evidence type="ECO:0000313" key="1">
    <source>
        <dbReference type="EMBL" id="MBA3925684.1"/>
    </source>
</evidence>
<sequence>MAVYVMMIKEMENDKKVVYKFGPNEDKLGEIEFDKKTRKFEIAEKVDDDNISNEAYERWAAERIVRVVAREDGKFPERMSVEK</sequence>
<comment type="caution">
    <text evidence="1">The sequence shown here is derived from an EMBL/GenBank/DDBJ whole genome shotgun (WGS) entry which is preliminary data.</text>
</comment>
<reference evidence="1 2" key="2">
    <citation type="submission" date="2020-08" db="EMBL/GenBank/DDBJ databases">
        <title>Listeria ohnekaius sp. nov. and Listeria portnoyii sp. nov. isolated from non-agricultural and natural environments.</title>
        <authorList>
            <person name="Weller D."/>
            <person name="Belias A.M."/>
            <person name="Liao J."/>
            <person name="Guo S."/>
            <person name="Orsi R.H."/>
            <person name="Wiedmann M."/>
        </authorList>
    </citation>
    <scope>NUCLEOTIDE SEQUENCE [LARGE SCALE GENOMIC DNA]</scope>
    <source>
        <strain evidence="1 2">FSL W9-0585</strain>
    </source>
</reference>
<proteinExistence type="predicted"/>
<dbReference type="EMBL" id="JABJVM010000003">
    <property type="protein sequence ID" value="MBA3925684.1"/>
    <property type="molecule type" value="Genomic_DNA"/>
</dbReference>
<organism evidence="1 2">
    <name type="scientific">Listeria rustica</name>
    <dbReference type="NCBI Taxonomy" id="2713503"/>
    <lineage>
        <taxon>Bacteria</taxon>
        <taxon>Bacillati</taxon>
        <taxon>Bacillota</taxon>
        <taxon>Bacilli</taxon>
        <taxon>Bacillales</taxon>
        <taxon>Listeriaceae</taxon>
        <taxon>Listeria</taxon>
    </lineage>
</organism>
<accession>A0A7W1YFL1</accession>
<dbReference type="RefSeq" id="WP_181675895.1">
    <property type="nucleotide sequence ID" value="NZ_JABJVM010000003.1"/>
</dbReference>
<evidence type="ECO:0000313" key="2">
    <source>
        <dbReference type="Proteomes" id="UP000548787"/>
    </source>
</evidence>
<keyword evidence="2" id="KW-1185">Reference proteome</keyword>
<dbReference type="AlphaFoldDB" id="A0A7W1YFL1"/>